<dbReference type="Proteomes" id="UP001470230">
    <property type="component" value="Unassembled WGS sequence"/>
</dbReference>
<evidence type="ECO:0008006" key="4">
    <source>
        <dbReference type="Google" id="ProtNLM"/>
    </source>
</evidence>
<protein>
    <recommendedName>
        <fullName evidence="4">BppU N-terminal domain-containing protein</fullName>
    </recommendedName>
</protein>
<feature type="coiled-coil region" evidence="1">
    <location>
        <begin position="399"/>
        <end position="426"/>
    </location>
</feature>
<keyword evidence="3" id="KW-1185">Reference proteome</keyword>
<gene>
    <name evidence="2" type="ORF">M9Y10_031544</name>
</gene>
<sequence length="427" mass="49066">MVKLSDFVDVETNNCTLPEDQSQNILIITFEHPIYSGSLDLIVNFTSNDNQQCSHNLKITFSPYDDSQLTGDAWVDGKGGVDIIDDNTACLTWTTFNMNEQSNVVYTITTNDVKYKISERGINDLVYKETTNELDKRITALEELKHEPPTIDMTEYPTVDEVNEALSNYVLKSNLNENYLNKSQAEEQFVDEDELAFELDKYVLKDELPTVDLTPYALKSYVDKHVDKLYEQIDDLIDSQQNGYTELASDIFRNNNENQKAHENFILKSDIINEYQTKTKIEILGTLINGFSFKNISIDDLKQGFYFSFYDTTDSTITLISNKYSLVSSDGVYIFLSDDEMLRITFTPDSSNTYIMAVINIPANNQRYTKIKIQDWYIGSEAQQYDSINIYCREIIDENFALKSEIEEMKSKITSLTARIEALESKI</sequence>
<comment type="caution">
    <text evidence="2">The sequence shown here is derived from an EMBL/GenBank/DDBJ whole genome shotgun (WGS) entry which is preliminary data.</text>
</comment>
<name>A0ABR2H0Y2_9EUKA</name>
<evidence type="ECO:0000256" key="1">
    <source>
        <dbReference type="SAM" id="Coils"/>
    </source>
</evidence>
<evidence type="ECO:0000313" key="2">
    <source>
        <dbReference type="EMBL" id="KAK8839834.1"/>
    </source>
</evidence>
<keyword evidence="1" id="KW-0175">Coiled coil</keyword>
<organism evidence="2 3">
    <name type="scientific">Tritrichomonas musculus</name>
    <dbReference type="NCBI Taxonomy" id="1915356"/>
    <lineage>
        <taxon>Eukaryota</taxon>
        <taxon>Metamonada</taxon>
        <taxon>Parabasalia</taxon>
        <taxon>Tritrichomonadida</taxon>
        <taxon>Tritrichomonadidae</taxon>
        <taxon>Tritrichomonas</taxon>
    </lineage>
</organism>
<reference evidence="2 3" key="1">
    <citation type="submission" date="2024-04" db="EMBL/GenBank/DDBJ databases">
        <title>Tritrichomonas musculus Genome.</title>
        <authorList>
            <person name="Alves-Ferreira E."/>
            <person name="Grigg M."/>
            <person name="Lorenzi H."/>
            <person name="Galac M."/>
        </authorList>
    </citation>
    <scope>NUCLEOTIDE SEQUENCE [LARGE SCALE GENOMIC DNA]</scope>
    <source>
        <strain evidence="2 3">EAF2021</strain>
    </source>
</reference>
<proteinExistence type="predicted"/>
<evidence type="ECO:0000313" key="3">
    <source>
        <dbReference type="Proteomes" id="UP001470230"/>
    </source>
</evidence>
<dbReference type="EMBL" id="JAPFFF010000050">
    <property type="protein sequence ID" value="KAK8839834.1"/>
    <property type="molecule type" value="Genomic_DNA"/>
</dbReference>
<accession>A0ABR2H0Y2</accession>